<dbReference type="Proteomes" id="UP000032668">
    <property type="component" value="Unassembled WGS sequence"/>
</dbReference>
<protein>
    <submittedName>
        <fullName evidence="1">Uncharacterized protein</fullName>
    </submittedName>
</protein>
<name>A0A0D6PE77_9PROT</name>
<sequence length="122" mass="13442">MLESLDFISGGAADILSYARQDPDGYDRLYKVRDTNVRLMVDHAVPIGVMADMLFDSASAVVSDLALADISAHLERWYRLGLVSHAENGRLNAAGLASRMPPDWDRVDPFARYQVAGITAFK</sequence>
<keyword evidence="2" id="KW-1185">Reference proteome</keyword>
<reference evidence="1 2" key="1">
    <citation type="submission" date="2012-11" db="EMBL/GenBank/DDBJ databases">
        <title>Whole genome sequence of Acidocella aminolytica 101 = DSM 11237.</title>
        <authorList>
            <person name="Azuma Y."/>
            <person name="Higashiura N."/>
            <person name="Hirakawa H."/>
            <person name="Matsushita K."/>
        </authorList>
    </citation>
    <scope>NUCLEOTIDE SEQUENCE [LARGE SCALE GENOMIC DNA]</scope>
    <source>
        <strain evidence="2">101 / DSM 11237</strain>
    </source>
</reference>
<comment type="caution">
    <text evidence="1">The sequence shown here is derived from an EMBL/GenBank/DDBJ whole genome shotgun (WGS) entry which is preliminary data.</text>
</comment>
<gene>
    <name evidence="1" type="ORF">Aam_036_002</name>
</gene>
<dbReference type="EMBL" id="BANC01000036">
    <property type="protein sequence ID" value="GAN80080.1"/>
    <property type="molecule type" value="Genomic_DNA"/>
</dbReference>
<evidence type="ECO:0000313" key="2">
    <source>
        <dbReference type="Proteomes" id="UP000032668"/>
    </source>
</evidence>
<organism evidence="1 2">
    <name type="scientific">Acidocella aminolytica 101 = DSM 11237</name>
    <dbReference type="NCBI Taxonomy" id="1120923"/>
    <lineage>
        <taxon>Bacteria</taxon>
        <taxon>Pseudomonadati</taxon>
        <taxon>Pseudomonadota</taxon>
        <taxon>Alphaproteobacteria</taxon>
        <taxon>Acetobacterales</taxon>
        <taxon>Acidocellaceae</taxon>
        <taxon>Acidocella</taxon>
    </lineage>
</organism>
<accession>A0A0D6PE77</accession>
<dbReference type="AlphaFoldDB" id="A0A0D6PE77"/>
<evidence type="ECO:0000313" key="1">
    <source>
        <dbReference type="EMBL" id="GAN80080.1"/>
    </source>
</evidence>
<proteinExistence type="predicted"/>